<gene>
    <name evidence="1" type="ORF">SCMU_38430</name>
</gene>
<reference evidence="1 2" key="1">
    <citation type="journal article" date="2021" name="J. Biosci. Bioeng.">
        <title>Identification and characterization of a chc gene cluster responsible for the aromatization pathway of cyclohexanecarboxylate degradation in Sinomonas cyclohexanicum ATCC 51369.</title>
        <authorList>
            <person name="Yamamoto T."/>
            <person name="Hasegawa Y."/>
            <person name="Lau P.C.K."/>
            <person name="Iwaki H."/>
        </authorList>
    </citation>
    <scope>NUCLEOTIDE SEQUENCE [LARGE SCALE GENOMIC DNA]</scope>
    <source>
        <strain evidence="1 2">ATCC 51369</strain>
    </source>
</reference>
<dbReference type="EMBL" id="AP024525">
    <property type="protein sequence ID" value="BCT78001.1"/>
    <property type="molecule type" value="Genomic_DNA"/>
</dbReference>
<dbReference type="InterPro" id="IPR023393">
    <property type="entry name" value="START-like_dom_sf"/>
</dbReference>
<name>A0ABM7Q0B2_SINCY</name>
<dbReference type="Gene3D" id="3.30.530.20">
    <property type="match status" value="1"/>
</dbReference>
<dbReference type="Pfam" id="PF10604">
    <property type="entry name" value="Polyketide_cyc2"/>
    <property type="match status" value="1"/>
</dbReference>
<dbReference type="Proteomes" id="UP001319861">
    <property type="component" value="Chromosome"/>
</dbReference>
<keyword evidence="2" id="KW-1185">Reference proteome</keyword>
<protein>
    <recommendedName>
        <fullName evidence="3">Polyketide cyclase / dehydrase and lipid transport</fullName>
    </recommendedName>
</protein>
<evidence type="ECO:0000313" key="2">
    <source>
        <dbReference type="Proteomes" id="UP001319861"/>
    </source>
</evidence>
<accession>A0ABM7Q0B2</accession>
<dbReference type="SUPFAM" id="SSF55961">
    <property type="entry name" value="Bet v1-like"/>
    <property type="match status" value="1"/>
</dbReference>
<dbReference type="InterPro" id="IPR019587">
    <property type="entry name" value="Polyketide_cyclase/dehydratase"/>
</dbReference>
<proteinExistence type="predicted"/>
<evidence type="ECO:0000313" key="1">
    <source>
        <dbReference type="EMBL" id="BCT78001.1"/>
    </source>
</evidence>
<sequence>MAAITGSITIRRPVEEVFDFVADERNEPLYNPQMSSVEKATPGPIGVGTLWHVTMASGRGTTPFDLEVTEYSRPSRLGSVTRMAAADIDGALTFSADPEGTRMSWAWNLRPKGFLKIAAPVFAAVGRRQEQRIWKGLKARLEGTHRPR</sequence>
<organism evidence="1 2">
    <name type="scientific">Sinomonas cyclohexanicum</name>
    <name type="common">Corynebacterium cyclohexanicum</name>
    <dbReference type="NCBI Taxonomy" id="322009"/>
    <lineage>
        <taxon>Bacteria</taxon>
        <taxon>Bacillati</taxon>
        <taxon>Actinomycetota</taxon>
        <taxon>Actinomycetes</taxon>
        <taxon>Micrococcales</taxon>
        <taxon>Micrococcaceae</taxon>
        <taxon>Sinomonas</taxon>
    </lineage>
</organism>
<dbReference type="RefSeq" id="WP_229230649.1">
    <property type="nucleotide sequence ID" value="NZ_AP024525.1"/>
</dbReference>
<evidence type="ECO:0008006" key="3">
    <source>
        <dbReference type="Google" id="ProtNLM"/>
    </source>
</evidence>